<dbReference type="PANTHER" id="PTHR35369:SF2">
    <property type="entry name" value="BLR3025 PROTEIN"/>
    <property type="match status" value="1"/>
</dbReference>
<feature type="compositionally biased region" description="Basic and acidic residues" evidence="2">
    <location>
        <begin position="331"/>
        <end position="362"/>
    </location>
</feature>
<comment type="caution">
    <text evidence="4">The sequence shown here is derived from an EMBL/GenBank/DDBJ whole genome shotgun (WGS) entry which is preliminary data.</text>
</comment>
<evidence type="ECO:0000313" key="4">
    <source>
        <dbReference type="EMBL" id="MEN2744117.1"/>
    </source>
</evidence>
<reference evidence="4 5" key="1">
    <citation type="submission" date="2024-05" db="EMBL/GenBank/DDBJ databases">
        <title>Sinomonas sp. nov., isolated from a waste landfill.</title>
        <authorList>
            <person name="Zhao Y."/>
        </authorList>
    </citation>
    <scope>NUCLEOTIDE SEQUENCE [LARGE SCALE GENOMIC DNA]</scope>
    <source>
        <strain evidence="4 5">CCTCC AB2014300</strain>
    </source>
</reference>
<proteinExistence type="predicted"/>
<evidence type="ECO:0000256" key="1">
    <source>
        <dbReference type="ARBA" id="ARBA00022763"/>
    </source>
</evidence>
<dbReference type="PANTHER" id="PTHR35369">
    <property type="entry name" value="BLR3025 PROTEIN-RELATED"/>
    <property type="match status" value="1"/>
</dbReference>
<evidence type="ECO:0000256" key="2">
    <source>
        <dbReference type="SAM" id="MobiDB-lite"/>
    </source>
</evidence>
<keyword evidence="5" id="KW-1185">Reference proteome</keyword>
<feature type="region of interest" description="Disordered" evidence="2">
    <location>
        <begin position="323"/>
        <end position="395"/>
    </location>
</feature>
<feature type="domain" description="UmuC" evidence="3">
    <location>
        <begin position="35"/>
        <end position="182"/>
    </location>
</feature>
<keyword evidence="1" id="KW-0227">DNA damage</keyword>
<dbReference type="Proteomes" id="UP001422074">
    <property type="component" value="Unassembled WGS sequence"/>
</dbReference>
<dbReference type="InterPro" id="IPR050356">
    <property type="entry name" value="SulA_CellDiv_inhibitor"/>
</dbReference>
<accession>A0ABU9WY59</accession>
<evidence type="ECO:0000313" key="5">
    <source>
        <dbReference type="Proteomes" id="UP001422074"/>
    </source>
</evidence>
<dbReference type="InterPro" id="IPR043502">
    <property type="entry name" value="DNA/RNA_pol_sf"/>
</dbReference>
<protein>
    <submittedName>
        <fullName evidence="4">DNA polymerase Y family protein</fullName>
    </submittedName>
</protein>
<dbReference type="Pfam" id="PF00817">
    <property type="entry name" value="IMS"/>
    <property type="match status" value="1"/>
</dbReference>
<sequence>MNGASAAAPRTLVVWIPDWPLLAAQLAGEVPEGLPAALLAKGRITACSAEARAAGVVRGLRLRDAQARCPGLAALPADPERDAREFEPVVAALEEAFPGVHVLRPGLVAVRARGAVRFYGSEPEAGGAALEAASRLGLEVRAGIADSVFAAEQAARTTTELAPVRIVASGTARAFLAPLPVAVLGDPQLASLLSRLGLGTLGAFAALPAPEVRSRFGAGGLEAHARARGEDPRTAAPRVPPVAHEQSAEFEPGLARVDQIAFAVRPTAEAFVEALRRDGLACTELRVQITDESGSRSERCWGHPHHFGAGEVVDRVRWQLQAGAPSAQQKEQARQDGRTRQDDQTPHDAQRPDDSQHPDDSQRTPWRPAGSQLEAPVVRVRLSPERTDRIGRRGQSLFGGMDERLDHGLRRLQTMLGHGSVVQPRPRGGRLLAERNLLVPWGEAVPEGTAARAGQPWPGSVPEPAPATVFTEPVPVRLLTAEGQELTADARGRLAGAPAWFCPTPAAARRSVLHWAGPWPLRERWWDAAKARRAERLQIVDSEGEAWLLLGESGSWRAEARYD</sequence>
<organism evidence="4 5">
    <name type="scientific">Sinomonas halotolerans</name>
    <dbReference type="NCBI Taxonomy" id="1644133"/>
    <lineage>
        <taxon>Bacteria</taxon>
        <taxon>Bacillati</taxon>
        <taxon>Actinomycetota</taxon>
        <taxon>Actinomycetes</taxon>
        <taxon>Micrococcales</taxon>
        <taxon>Micrococcaceae</taxon>
        <taxon>Sinomonas</taxon>
    </lineage>
</organism>
<dbReference type="Gene3D" id="3.40.1170.60">
    <property type="match status" value="1"/>
</dbReference>
<dbReference type="PROSITE" id="PS50173">
    <property type="entry name" value="UMUC"/>
    <property type="match status" value="1"/>
</dbReference>
<dbReference type="SUPFAM" id="SSF56672">
    <property type="entry name" value="DNA/RNA polymerases"/>
    <property type="match status" value="1"/>
</dbReference>
<gene>
    <name evidence="4" type="ORF">ABCQ75_06135</name>
</gene>
<dbReference type="CDD" id="cd03468">
    <property type="entry name" value="PolY_like"/>
    <property type="match status" value="1"/>
</dbReference>
<evidence type="ECO:0000259" key="3">
    <source>
        <dbReference type="PROSITE" id="PS50173"/>
    </source>
</evidence>
<dbReference type="EMBL" id="JBDFRB010000004">
    <property type="protein sequence ID" value="MEN2744117.1"/>
    <property type="molecule type" value="Genomic_DNA"/>
</dbReference>
<dbReference type="InterPro" id="IPR001126">
    <property type="entry name" value="UmuC"/>
</dbReference>
<feature type="compositionally biased region" description="Basic and acidic residues" evidence="2">
    <location>
        <begin position="382"/>
        <end position="391"/>
    </location>
</feature>
<name>A0ABU9WY59_9MICC</name>
<dbReference type="RefSeq" id="WP_345883936.1">
    <property type="nucleotide sequence ID" value="NZ_JBDFRB010000004.1"/>
</dbReference>